<evidence type="ECO:0000256" key="1">
    <source>
        <dbReference type="SAM" id="MobiDB-lite"/>
    </source>
</evidence>
<proteinExistence type="predicted"/>
<evidence type="ECO:0000313" key="2">
    <source>
        <dbReference type="EMBL" id="WAH37682.1"/>
    </source>
</evidence>
<reference evidence="2" key="1">
    <citation type="submission" date="2022-08" db="EMBL/GenBank/DDBJ databases">
        <title>Alicyclobacillus dauci DSM2870, complete genome.</title>
        <authorList>
            <person name="Wang Q."/>
            <person name="Cai R."/>
            <person name="Wang Z."/>
        </authorList>
    </citation>
    <scope>NUCLEOTIDE SEQUENCE</scope>
    <source>
        <strain evidence="2">DSM 28700</strain>
    </source>
</reference>
<name>A0ABY6Z4C4_9BACL</name>
<feature type="region of interest" description="Disordered" evidence="1">
    <location>
        <begin position="109"/>
        <end position="130"/>
    </location>
</feature>
<organism evidence="2 3">
    <name type="scientific">Alicyclobacillus dauci</name>
    <dbReference type="NCBI Taxonomy" id="1475485"/>
    <lineage>
        <taxon>Bacteria</taxon>
        <taxon>Bacillati</taxon>
        <taxon>Bacillota</taxon>
        <taxon>Bacilli</taxon>
        <taxon>Bacillales</taxon>
        <taxon>Alicyclobacillaceae</taxon>
        <taxon>Alicyclobacillus</taxon>
    </lineage>
</organism>
<keyword evidence="3" id="KW-1185">Reference proteome</keyword>
<protein>
    <recommendedName>
        <fullName evidence="4">Flagellar operon protein TIGR03826</fullName>
    </recommendedName>
</protein>
<evidence type="ECO:0000313" key="3">
    <source>
        <dbReference type="Proteomes" id="UP001164803"/>
    </source>
</evidence>
<sequence>MAIANCKQCGRLYNRTGRDICPQCIREQDEMVHDIRQFLKKNPSANIHETADGTGVPYITIVDMIRDGRLVLRDNPNMSYPCERCGEPTLAGRLCSKCSHELTESLSQASAGLREKNNQGNKVPGFFSRS</sequence>
<gene>
    <name evidence="2" type="ORF">NZD86_03990</name>
</gene>
<dbReference type="Proteomes" id="UP001164803">
    <property type="component" value="Chromosome"/>
</dbReference>
<dbReference type="RefSeq" id="WP_268045199.1">
    <property type="nucleotide sequence ID" value="NZ_CP104064.1"/>
</dbReference>
<dbReference type="EMBL" id="CP104064">
    <property type="protein sequence ID" value="WAH37682.1"/>
    <property type="molecule type" value="Genomic_DNA"/>
</dbReference>
<accession>A0ABY6Z4C4</accession>
<evidence type="ECO:0008006" key="4">
    <source>
        <dbReference type="Google" id="ProtNLM"/>
    </source>
</evidence>